<dbReference type="PANTHER" id="PTHR43283">
    <property type="entry name" value="BETA-LACTAMASE-RELATED"/>
    <property type="match status" value="1"/>
</dbReference>
<accession>A0A2A4G663</accession>
<dbReference type="SUPFAM" id="SSF56601">
    <property type="entry name" value="beta-lactamase/transpeptidase-like"/>
    <property type="match status" value="1"/>
</dbReference>
<gene>
    <name evidence="2" type="ORF">B7P33_11735</name>
</gene>
<reference evidence="2 3" key="1">
    <citation type="submission" date="2017-04" db="EMBL/GenBank/DDBJ databases">
        <title>A new member of the family Flavobacteriaceae isolated from ascidians.</title>
        <authorList>
            <person name="Chen L."/>
        </authorList>
    </citation>
    <scope>NUCLEOTIDE SEQUENCE [LARGE SCALE GENOMIC DNA]</scope>
    <source>
        <strain evidence="2 3">HQA918</strain>
    </source>
</reference>
<protein>
    <submittedName>
        <fullName evidence="2">Serine hydrolase</fullName>
    </submittedName>
</protein>
<dbReference type="InterPro" id="IPR001466">
    <property type="entry name" value="Beta-lactam-related"/>
</dbReference>
<evidence type="ECO:0000313" key="3">
    <source>
        <dbReference type="Proteomes" id="UP000219559"/>
    </source>
</evidence>
<comment type="caution">
    <text evidence="2">The sequence shown here is derived from an EMBL/GenBank/DDBJ whole genome shotgun (WGS) entry which is preliminary data.</text>
</comment>
<dbReference type="OrthoDB" id="9773047at2"/>
<dbReference type="InterPro" id="IPR050789">
    <property type="entry name" value="Diverse_Enzym_Activities"/>
</dbReference>
<keyword evidence="2" id="KW-0378">Hydrolase</keyword>
<evidence type="ECO:0000259" key="1">
    <source>
        <dbReference type="Pfam" id="PF00144"/>
    </source>
</evidence>
<dbReference type="RefSeq" id="WP_097442640.1">
    <property type="nucleotide sequence ID" value="NZ_NBWU01000004.1"/>
</dbReference>
<dbReference type="Proteomes" id="UP000219559">
    <property type="component" value="Unassembled WGS sequence"/>
</dbReference>
<keyword evidence="3" id="KW-1185">Reference proteome</keyword>
<name>A0A2A4G663_9FLAO</name>
<dbReference type="InterPro" id="IPR012338">
    <property type="entry name" value="Beta-lactam/transpept-like"/>
</dbReference>
<proteinExistence type="predicted"/>
<dbReference type="Pfam" id="PF00144">
    <property type="entry name" value="Beta-lactamase"/>
    <property type="match status" value="1"/>
</dbReference>
<dbReference type="GO" id="GO:0016787">
    <property type="term" value="F:hydrolase activity"/>
    <property type="evidence" value="ECO:0007669"/>
    <property type="project" value="UniProtKB-KW"/>
</dbReference>
<sequence length="444" mass="50384">MKWIKRIFLALIVILAVVIYTQYPKLNIISGYTAKNMASTVFYAQRSAESVNQNDHQVPLIELGQAQVNADEKSASATVKGLLERTAVYRDGLGAALLVEGYDSEIWERKPIRRQRRSNFAYPYGDGAQIDTIFAHVDYDRIEKALDMVFAYPDSIRTRTALIIHKDQILAERYVDGFDKTTPILGWSMTKSVLATLYGILEKENGLDVQQKPDLALWQEDDRKHITYHDLLQMESGLAWDEDYSGISDVTKMLFLEIDMPSVAWNKKAMAQPGEIFNYSSGTSNLLSGLLRKQFNDHQSYLDFPYTHLIDRIGMHSMLLETDLNGNFVGSSYGWANTRDWGKFGLLYLHRGNWNGDQLFNPSWADYVATPNRKSNGKYGAHFWLNANGQYPDVPTDMYSANGYQGQHVFIIPSKELVVVRTGLAEDPDFNINGFLGEIVKAIQ</sequence>
<organism evidence="2 3">
    <name type="scientific">Sediminicola luteus</name>
    <dbReference type="NCBI Taxonomy" id="319238"/>
    <lineage>
        <taxon>Bacteria</taxon>
        <taxon>Pseudomonadati</taxon>
        <taxon>Bacteroidota</taxon>
        <taxon>Flavobacteriia</taxon>
        <taxon>Flavobacteriales</taxon>
        <taxon>Flavobacteriaceae</taxon>
        <taxon>Sediminicola</taxon>
    </lineage>
</organism>
<dbReference type="AlphaFoldDB" id="A0A2A4G663"/>
<feature type="domain" description="Beta-lactamase-related" evidence="1">
    <location>
        <begin position="160"/>
        <end position="420"/>
    </location>
</feature>
<evidence type="ECO:0000313" key="2">
    <source>
        <dbReference type="EMBL" id="PCE63923.1"/>
    </source>
</evidence>
<dbReference type="EMBL" id="NBWU01000004">
    <property type="protein sequence ID" value="PCE63923.1"/>
    <property type="molecule type" value="Genomic_DNA"/>
</dbReference>
<dbReference type="PANTHER" id="PTHR43283:SF7">
    <property type="entry name" value="BETA-LACTAMASE-RELATED DOMAIN-CONTAINING PROTEIN"/>
    <property type="match status" value="1"/>
</dbReference>
<dbReference type="Gene3D" id="3.40.710.10">
    <property type="entry name" value="DD-peptidase/beta-lactamase superfamily"/>
    <property type="match status" value="1"/>
</dbReference>